<dbReference type="Pfam" id="PF00069">
    <property type="entry name" value="Pkinase"/>
    <property type="match status" value="3"/>
</dbReference>
<keyword evidence="23" id="KW-1185">Reference proteome</keyword>
<name>A0A4S4DEX3_CAMSN</name>
<feature type="transmembrane region" description="Helical" evidence="20">
    <location>
        <begin position="1111"/>
        <end position="1140"/>
    </location>
</feature>
<dbReference type="GO" id="GO:0006952">
    <property type="term" value="P:defense response"/>
    <property type="evidence" value="ECO:0007669"/>
    <property type="project" value="UniProtKB-ARBA"/>
</dbReference>
<evidence type="ECO:0000313" key="22">
    <source>
        <dbReference type="EMBL" id="THG01248.1"/>
    </source>
</evidence>
<feature type="binding site" evidence="19">
    <location>
        <position position="864"/>
    </location>
    <ligand>
        <name>ATP</name>
        <dbReference type="ChEBI" id="CHEBI:30616"/>
    </ligand>
</feature>
<dbReference type="FunFam" id="1.10.510.10:FF:000445">
    <property type="entry name" value="MDIS1-interacting receptor like kinase 2"/>
    <property type="match status" value="2"/>
</dbReference>
<evidence type="ECO:0000256" key="17">
    <source>
        <dbReference type="ARBA" id="ARBA00047899"/>
    </source>
</evidence>
<evidence type="ECO:0000256" key="2">
    <source>
        <dbReference type="ARBA" id="ARBA00012513"/>
    </source>
</evidence>
<feature type="transmembrane region" description="Helical" evidence="20">
    <location>
        <begin position="12"/>
        <end position="31"/>
    </location>
</feature>
<dbReference type="InterPro" id="IPR051420">
    <property type="entry name" value="Ser_Thr_Kinases_DiverseReg"/>
</dbReference>
<feature type="domain" description="Protein kinase" evidence="21">
    <location>
        <begin position="1185"/>
        <end position="1423"/>
    </location>
</feature>
<keyword evidence="4" id="KW-0597">Phosphoprotein</keyword>
<dbReference type="EMBL" id="SDRB02011453">
    <property type="protein sequence ID" value="THG01248.1"/>
    <property type="molecule type" value="Genomic_DNA"/>
</dbReference>
<dbReference type="SUPFAM" id="SSF56112">
    <property type="entry name" value="Protein kinase-like (PK-like)"/>
    <property type="match status" value="3"/>
</dbReference>
<dbReference type="GO" id="GO:0051707">
    <property type="term" value="P:response to other organism"/>
    <property type="evidence" value="ECO:0007669"/>
    <property type="project" value="UniProtKB-ARBA"/>
</dbReference>
<evidence type="ECO:0000256" key="10">
    <source>
        <dbReference type="ARBA" id="ARBA00022741"/>
    </source>
</evidence>
<dbReference type="Gene3D" id="1.10.510.10">
    <property type="entry name" value="Transferase(Phosphotransferase) domain 1"/>
    <property type="match status" value="3"/>
</dbReference>
<evidence type="ECO:0000256" key="8">
    <source>
        <dbReference type="ARBA" id="ARBA00022729"/>
    </source>
</evidence>
<feature type="transmembrane region" description="Helical" evidence="20">
    <location>
        <begin position="769"/>
        <end position="796"/>
    </location>
</feature>
<dbReference type="Gene3D" id="3.80.10.10">
    <property type="entry name" value="Ribonuclease Inhibitor"/>
    <property type="match status" value="3"/>
</dbReference>
<dbReference type="SMART" id="SM00369">
    <property type="entry name" value="LRR_TYP"/>
    <property type="match status" value="6"/>
</dbReference>
<dbReference type="PANTHER" id="PTHR48005">
    <property type="entry name" value="LEUCINE RICH REPEAT KINASE 2"/>
    <property type="match status" value="1"/>
</dbReference>
<evidence type="ECO:0000256" key="13">
    <source>
        <dbReference type="ARBA" id="ARBA00022989"/>
    </source>
</evidence>
<dbReference type="InterPro" id="IPR011009">
    <property type="entry name" value="Kinase-like_dom_sf"/>
</dbReference>
<proteinExistence type="predicted"/>
<dbReference type="Pfam" id="PF13855">
    <property type="entry name" value="LRR_8"/>
    <property type="match status" value="2"/>
</dbReference>
<dbReference type="InterPro" id="IPR017441">
    <property type="entry name" value="Protein_kinase_ATP_BS"/>
</dbReference>
<dbReference type="Gene3D" id="3.30.200.20">
    <property type="entry name" value="Phosphorylase Kinase, domain 1"/>
    <property type="match status" value="2"/>
</dbReference>
<sequence>MIVNSITSSVHCAVFIIAVSVCTVAIVLITAPESAKASPFSPLSIEAKALLDSGWWENFASANHCELMGVTCNEVGSVTRIDFSSSHSLPGKLENMNWASLPNLEYLNLSNCFSTGSVSIPDEIGTLSKLIYLDLSYNYYLQDLGKLSNMVEMYISNNILSGLIPPEIGHLTQLAHLDLSHNFLIDACSWCMSTWKGETCFVPRIDAQTIEVGWTRRVNIIKAISHALSYLHHECTPPIVHRDISSNKILLNSELEACVSDFGTARLLYPNSLNQTVIAGTYGYIAPEFAYTIVVTEKCDVYSFGVVALETIMGRHPGELLSLLASSSAQNIMLIDILDPRLPSPTNPVAVRNIILVAAVAFACVLVAVYMVMIIITAPALPKSSSLSPSFSLSMEVKALLDSRWWGNISSRYHCEFTTITCNEAGSVIGIDLSHDQFLRKKLDDLNWSSLPNLQRLVFRYSDLTGVIPDEIGTLSSLTYLDLSYNNLIGSFLPLTLGNLNQLTHLDISGNYINGSIPTELETLKNLVVLDTSKNNLTGSIPSCIGQLTNLTSLHLYSNQLCGSIPLQIRSLMNLVEMNMGLNNLQGSIPPEIGNLANLIFLDLSHNLLTGQIPSSLGQLMYLNSLYLSANQIDGTIPPELGDLPRLGDLDLSSNQLSGHMPNFQITSAIQYLELSQNQLSGTLPKKLEQLGYLKHLGLSNNYLSGTIPTGLASLPRLVYLNLSHNDLSGEIPSGLRFYVWWRSVDLSHNALEGQIPRRSLDARPEKKALMLNLLICLPPIAIFLALVVFMFFYWAKAKNNQSVQRVIKNGDMCSIWNYDGKIAYDDIIAATNDFDIRYCIGTGGYGSVYRAQLPNGKVFAVKKLHRFEAEDPAFDKSFRNEVKMLTKVRHRNIVKLYGFCLHNRCMFLVYEYLERGSLFYALSIDAEAVQLEWTRRINIAKETAHALSYMHHDCNPPIVHRDITSTNILLNSEFTAFVSDFGTARMVHPDSSNVTVMAGTIGYVAPELAYTMVATEKCDVYSFGMVALETIMGRHPKELLSLLASTSAQNIMLNDVLDPRLLPPVDPLVAGNVVLVAALAFACLHSEPRSRPTMLHVSQKLLPHRNRRPLATLLHSISLSICTAAIITSAIVFLTLLAFACFQRRETQKHQNEARAIKNGDICSIWNYDGRIAYEDIIKATNDFDIKYCIGTGGYGSVYRAQLPNGKIVALKKLHRFEAEEPAFDKSFRNENMERGSLFYALRTDVEAIELGWIRRVNIIKAIAHALSYLHHDCTPPIVHRDISSNNILLNSELETFVSDFGTARLLYPDASNQTVIAGTYGYIAPELAYTMVVTEKCDAYSFGVVALETIMGRHLGELLSSLASRSAPNIMLTDVLDPRLPPPTNPVVVGNIVLVAMMAFACVRSEPRSRPTMQCVSQEFLSQVKTSVTPLHAISLLQLWNRELSFIQ</sequence>
<evidence type="ECO:0000256" key="3">
    <source>
        <dbReference type="ARBA" id="ARBA00022527"/>
    </source>
</evidence>
<dbReference type="FunFam" id="3.30.200.20:FF:000309">
    <property type="entry name" value="Leucine-rich repeat receptor protein kinase MSP1"/>
    <property type="match status" value="1"/>
</dbReference>
<evidence type="ECO:0000256" key="5">
    <source>
        <dbReference type="ARBA" id="ARBA00022614"/>
    </source>
</evidence>
<dbReference type="Proteomes" id="UP000306102">
    <property type="component" value="Unassembled WGS sequence"/>
</dbReference>
<dbReference type="GO" id="GO:0016020">
    <property type="term" value="C:membrane"/>
    <property type="evidence" value="ECO:0007669"/>
    <property type="project" value="UniProtKB-SubCell"/>
</dbReference>
<evidence type="ECO:0000259" key="21">
    <source>
        <dbReference type="PROSITE" id="PS50011"/>
    </source>
</evidence>
<feature type="transmembrane region" description="Helical" evidence="20">
    <location>
        <begin position="354"/>
        <end position="381"/>
    </location>
</feature>
<evidence type="ECO:0000256" key="16">
    <source>
        <dbReference type="ARBA" id="ARBA00023180"/>
    </source>
</evidence>
<dbReference type="Pfam" id="PF00560">
    <property type="entry name" value="LRR_1"/>
    <property type="match status" value="5"/>
</dbReference>
<dbReference type="InterPro" id="IPR000719">
    <property type="entry name" value="Prot_kinase_dom"/>
</dbReference>
<evidence type="ECO:0000256" key="12">
    <source>
        <dbReference type="ARBA" id="ARBA00022840"/>
    </source>
</evidence>
<keyword evidence="12 19" id="KW-0067">ATP-binding</keyword>
<evidence type="ECO:0000256" key="15">
    <source>
        <dbReference type="ARBA" id="ARBA00023170"/>
    </source>
</evidence>
<evidence type="ECO:0000256" key="14">
    <source>
        <dbReference type="ARBA" id="ARBA00023136"/>
    </source>
</evidence>
<dbReference type="EC" id="2.7.11.1" evidence="2"/>
<reference evidence="22 23" key="1">
    <citation type="journal article" date="2018" name="Proc. Natl. Acad. Sci. U.S.A.">
        <title>Draft genome sequence of Camellia sinensis var. sinensis provides insights into the evolution of the tea genome and tea quality.</title>
        <authorList>
            <person name="Wei C."/>
            <person name="Yang H."/>
            <person name="Wang S."/>
            <person name="Zhao J."/>
            <person name="Liu C."/>
            <person name="Gao L."/>
            <person name="Xia E."/>
            <person name="Lu Y."/>
            <person name="Tai Y."/>
            <person name="She G."/>
            <person name="Sun J."/>
            <person name="Cao H."/>
            <person name="Tong W."/>
            <person name="Gao Q."/>
            <person name="Li Y."/>
            <person name="Deng W."/>
            <person name="Jiang X."/>
            <person name="Wang W."/>
            <person name="Chen Q."/>
            <person name="Zhang S."/>
            <person name="Li H."/>
            <person name="Wu J."/>
            <person name="Wang P."/>
            <person name="Li P."/>
            <person name="Shi C."/>
            <person name="Zheng F."/>
            <person name="Jian J."/>
            <person name="Huang B."/>
            <person name="Shan D."/>
            <person name="Shi M."/>
            <person name="Fang C."/>
            <person name="Yue Y."/>
            <person name="Li F."/>
            <person name="Li D."/>
            <person name="Wei S."/>
            <person name="Han B."/>
            <person name="Jiang C."/>
            <person name="Yin Y."/>
            <person name="Xia T."/>
            <person name="Zhang Z."/>
            <person name="Bennetzen J.L."/>
            <person name="Zhao S."/>
            <person name="Wan X."/>
        </authorList>
    </citation>
    <scope>NUCLEOTIDE SEQUENCE [LARGE SCALE GENOMIC DNA]</scope>
    <source>
        <strain evidence="23">cv. Shuchazao</strain>
        <tissue evidence="22">Leaf</tissue>
    </source>
</reference>
<keyword evidence="14 20" id="KW-0472">Membrane</keyword>
<evidence type="ECO:0000256" key="20">
    <source>
        <dbReference type="SAM" id="Phobius"/>
    </source>
</evidence>
<comment type="catalytic activity">
    <reaction evidence="17">
        <text>L-threonyl-[protein] + ATP = O-phospho-L-threonyl-[protein] + ADP + H(+)</text>
        <dbReference type="Rhea" id="RHEA:46608"/>
        <dbReference type="Rhea" id="RHEA-COMP:11060"/>
        <dbReference type="Rhea" id="RHEA-COMP:11605"/>
        <dbReference type="ChEBI" id="CHEBI:15378"/>
        <dbReference type="ChEBI" id="CHEBI:30013"/>
        <dbReference type="ChEBI" id="CHEBI:30616"/>
        <dbReference type="ChEBI" id="CHEBI:61977"/>
        <dbReference type="ChEBI" id="CHEBI:456216"/>
        <dbReference type="EC" id="2.7.11.1"/>
    </reaction>
</comment>
<evidence type="ECO:0000256" key="4">
    <source>
        <dbReference type="ARBA" id="ARBA00022553"/>
    </source>
</evidence>
<dbReference type="InterPro" id="IPR008266">
    <property type="entry name" value="Tyr_kinase_AS"/>
</dbReference>
<evidence type="ECO:0000256" key="1">
    <source>
        <dbReference type="ARBA" id="ARBA00004479"/>
    </source>
</evidence>
<dbReference type="PROSITE" id="PS50011">
    <property type="entry name" value="PROTEIN_KINASE_DOM"/>
    <property type="match status" value="3"/>
</dbReference>
<keyword evidence="11" id="KW-0418">Kinase</keyword>
<keyword evidence="6" id="KW-0808">Transferase</keyword>
<keyword evidence="16" id="KW-0325">Glycoprotein</keyword>
<gene>
    <name evidence="22" type="ORF">TEA_008044</name>
</gene>
<evidence type="ECO:0000256" key="11">
    <source>
        <dbReference type="ARBA" id="ARBA00022777"/>
    </source>
</evidence>
<evidence type="ECO:0000256" key="18">
    <source>
        <dbReference type="ARBA" id="ARBA00048679"/>
    </source>
</evidence>
<comment type="caution">
    <text evidence="22">The sequence shown here is derived from an EMBL/GenBank/DDBJ whole genome shotgun (WGS) entry which is preliminary data.</text>
</comment>
<keyword evidence="3" id="KW-0723">Serine/threonine-protein kinase</keyword>
<dbReference type="GO" id="GO:0005524">
    <property type="term" value="F:ATP binding"/>
    <property type="evidence" value="ECO:0007669"/>
    <property type="project" value="UniProtKB-UniRule"/>
</dbReference>
<keyword evidence="7 20" id="KW-0812">Transmembrane</keyword>
<comment type="subcellular location">
    <subcellularLocation>
        <location evidence="1">Membrane</location>
        <topology evidence="1">Single-pass type I membrane protein</topology>
    </subcellularLocation>
</comment>
<protein>
    <recommendedName>
        <fullName evidence="2">non-specific serine/threonine protein kinase</fullName>
        <ecNumber evidence="2">2.7.11.1</ecNumber>
    </recommendedName>
</protein>
<dbReference type="InterPro" id="IPR001611">
    <property type="entry name" value="Leu-rich_rpt"/>
</dbReference>
<evidence type="ECO:0000256" key="9">
    <source>
        <dbReference type="ARBA" id="ARBA00022737"/>
    </source>
</evidence>
<accession>A0A4S4DEX3</accession>
<feature type="binding site" evidence="19">
    <location>
        <position position="1213"/>
    </location>
    <ligand>
        <name>ATP</name>
        <dbReference type="ChEBI" id="CHEBI:30616"/>
    </ligand>
</feature>
<keyword evidence="10 19" id="KW-0547">Nucleotide-binding</keyword>
<feature type="domain" description="Protein kinase" evidence="21">
    <location>
        <begin position="835"/>
        <end position="1103"/>
    </location>
</feature>
<dbReference type="PROSITE" id="PS00107">
    <property type="entry name" value="PROTEIN_KINASE_ATP"/>
    <property type="match status" value="2"/>
</dbReference>
<evidence type="ECO:0000313" key="23">
    <source>
        <dbReference type="Proteomes" id="UP000306102"/>
    </source>
</evidence>
<dbReference type="GO" id="GO:0004674">
    <property type="term" value="F:protein serine/threonine kinase activity"/>
    <property type="evidence" value="ECO:0007669"/>
    <property type="project" value="UniProtKB-KW"/>
</dbReference>
<dbReference type="PROSITE" id="PS00109">
    <property type="entry name" value="PROTEIN_KINASE_TYR"/>
    <property type="match status" value="2"/>
</dbReference>
<evidence type="ECO:0000256" key="7">
    <source>
        <dbReference type="ARBA" id="ARBA00022692"/>
    </source>
</evidence>
<evidence type="ECO:0000256" key="19">
    <source>
        <dbReference type="PROSITE-ProRule" id="PRU10141"/>
    </source>
</evidence>
<keyword evidence="13 20" id="KW-1133">Transmembrane helix</keyword>
<dbReference type="PANTHER" id="PTHR48005:SF16">
    <property type="entry name" value="MDIS1-INTERACTING RECEPTOR LIKE KINASE 2-LIKE ISOFORM X1"/>
    <property type="match status" value="1"/>
</dbReference>
<evidence type="ECO:0000256" key="6">
    <source>
        <dbReference type="ARBA" id="ARBA00022679"/>
    </source>
</evidence>
<feature type="domain" description="Protein kinase" evidence="21">
    <location>
        <begin position="45"/>
        <end position="438"/>
    </location>
</feature>
<comment type="catalytic activity">
    <reaction evidence="18">
        <text>L-seryl-[protein] + ATP = O-phospho-L-seryl-[protein] + ADP + H(+)</text>
        <dbReference type="Rhea" id="RHEA:17989"/>
        <dbReference type="Rhea" id="RHEA-COMP:9863"/>
        <dbReference type="Rhea" id="RHEA-COMP:11604"/>
        <dbReference type="ChEBI" id="CHEBI:15378"/>
        <dbReference type="ChEBI" id="CHEBI:29999"/>
        <dbReference type="ChEBI" id="CHEBI:30616"/>
        <dbReference type="ChEBI" id="CHEBI:83421"/>
        <dbReference type="ChEBI" id="CHEBI:456216"/>
        <dbReference type="EC" id="2.7.11.1"/>
    </reaction>
</comment>
<organism evidence="22 23">
    <name type="scientific">Camellia sinensis var. sinensis</name>
    <name type="common">China tea</name>
    <dbReference type="NCBI Taxonomy" id="542762"/>
    <lineage>
        <taxon>Eukaryota</taxon>
        <taxon>Viridiplantae</taxon>
        <taxon>Streptophyta</taxon>
        <taxon>Embryophyta</taxon>
        <taxon>Tracheophyta</taxon>
        <taxon>Spermatophyta</taxon>
        <taxon>Magnoliopsida</taxon>
        <taxon>eudicotyledons</taxon>
        <taxon>Gunneridae</taxon>
        <taxon>Pentapetalae</taxon>
        <taxon>asterids</taxon>
        <taxon>Ericales</taxon>
        <taxon>Theaceae</taxon>
        <taxon>Camellia</taxon>
    </lineage>
</organism>
<keyword evidence="9" id="KW-0677">Repeat</keyword>
<dbReference type="InterPro" id="IPR003591">
    <property type="entry name" value="Leu-rich_rpt_typical-subtyp"/>
</dbReference>
<dbReference type="InterPro" id="IPR032675">
    <property type="entry name" value="LRR_dom_sf"/>
</dbReference>
<dbReference type="SUPFAM" id="SSF52058">
    <property type="entry name" value="L domain-like"/>
    <property type="match status" value="2"/>
</dbReference>
<dbReference type="FunFam" id="3.80.10.10:FF:000041">
    <property type="entry name" value="LRR receptor-like serine/threonine-protein kinase ERECTA"/>
    <property type="match status" value="2"/>
</dbReference>
<keyword evidence="5" id="KW-0433">Leucine-rich repeat</keyword>
<dbReference type="FunFam" id="3.80.10.10:FF:000400">
    <property type="entry name" value="Nuclear pore complex protein NUP107"/>
    <property type="match status" value="1"/>
</dbReference>
<keyword evidence="8" id="KW-0732">Signal</keyword>
<keyword evidence="15" id="KW-0675">Receptor</keyword>
<dbReference type="STRING" id="542762.A0A4S4DEX3"/>